<accession>A0A0A9F6B1</accession>
<dbReference type="EMBL" id="GBRH01191152">
    <property type="protein sequence ID" value="JAE06744.1"/>
    <property type="molecule type" value="Transcribed_RNA"/>
</dbReference>
<protein>
    <submittedName>
        <fullName evidence="1">Uncharacterized protein</fullName>
    </submittedName>
</protein>
<proteinExistence type="predicted"/>
<organism evidence="1">
    <name type="scientific">Arundo donax</name>
    <name type="common">Giant reed</name>
    <name type="synonym">Donax arundinaceus</name>
    <dbReference type="NCBI Taxonomy" id="35708"/>
    <lineage>
        <taxon>Eukaryota</taxon>
        <taxon>Viridiplantae</taxon>
        <taxon>Streptophyta</taxon>
        <taxon>Embryophyta</taxon>
        <taxon>Tracheophyta</taxon>
        <taxon>Spermatophyta</taxon>
        <taxon>Magnoliopsida</taxon>
        <taxon>Liliopsida</taxon>
        <taxon>Poales</taxon>
        <taxon>Poaceae</taxon>
        <taxon>PACMAD clade</taxon>
        <taxon>Arundinoideae</taxon>
        <taxon>Arundineae</taxon>
        <taxon>Arundo</taxon>
    </lineage>
</organism>
<evidence type="ECO:0000313" key="1">
    <source>
        <dbReference type="EMBL" id="JAE06744.1"/>
    </source>
</evidence>
<dbReference type="AlphaFoldDB" id="A0A0A9F6B1"/>
<sequence length="97" mass="11691">MVSTQKRTPMKWQGPRLIKSLRKHAMTQLWRLILTQRSEMIRRQDWRLIRSLQKRAKSQLQKLMLSQKSKLLIQALYTAAKDVDKWLQHKSLLLLIK</sequence>
<reference evidence="1" key="1">
    <citation type="submission" date="2014-09" db="EMBL/GenBank/DDBJ databases">
        <authorList>
            <person name="Magalhaes I.L.F."/>
            <person name="Oliveira U."/>
            <person name="Santos F.R."/>
            <person name="Vidigal T.H.D.A."/>
            <person name="Brescovit A.D."/>
            <person name="Santos A.J."/>
        </authorList>
    </citation>
    <scope>NUCLEOTIDE SEQUENCE</scope>
    <source>
        <tissue evidence="1">Shoot tissue taken approximately 20 cm above the soil surface</tissue>
    </source>
</reference>
<name>A0A0A9F6B1_ARUDO</name>
<reference evidence="1" key="2">
    <citation type="journal article" date="2015" name="Data Brief">
        <title>Shoot transcriptome of the giant reed, Arundo donax.</title>
        <authorList>
            <person name="Barrero R.A."/>
            <person name="Guerrero F.D."/>
            <person name="Moolhuijzen P."/>
            <person name="Goolsby J.A."/>
            <person name="Tidwell J."/>
            <person name="Bellgard S.E."/>
            <person name="Bellgard M.I."/>
        </authorList>
    </citation>
    <scope>NUCLEOTIDE SEQUENCE</scope>
    <source>
        <tissue evidence="1">Shoot tissue taken approximately 20 cm above the soil surface</tissue>
    </source>
</reference>